<reference evidence="2" key="1">
    <citation type="submission" date="2024-07" db="EMBL/GenBank/DDBJ databases">
        <title>Complete genome sequences of cellulolytic bacteria, Kitasatospora sp. CMC57 and Streptomyces sp. CMC78, isolated from Japanese agricultural soil.</title>
        <authorList>
            <person name="Hashimoto T."/>
            <person name="Ito M."/>
            <person name="Iwamoto M."/>
            <person name="Fukahori D."/>
            <person name="Shoda T."/>
            <person name="Sakoda M."/>
            <person name="Morohoshi T."/>
            <person name="Mitsuboshi M."/>
            <person name="Nishizawa T."/>
        </authorList>
    </citation>
    <scope>NUCLEOTIDE SEQUENCE</scope>
    <source>
        <strain evidence="2">CMC57</strain>
    </source>
</reference>
<accession>A0AB33JMB1</accession>
<protein>
    <recommendedName>
        <fullName evidence="3">Hydrophobic protein</fullName>
    </recommendedName>
</protein>
<evidence type="ECO:0000256" key="1">
    <source>
        <dbReference type="SAM" id="Phobius"/>
    </source>
</evidence>
<feature type="transmembrane region" description="Helical" evidence="1">
    <location>
        <begin position="30"/>
        <end position="48"/>
    </location>
</feature>
<dbReference type="AlphaFoldDB" id="A0AB33JMB1"/>
<sequence length="56" mass="6228">MVPLLLVLLLALLLFGAGFALKALWWVAVIVLVVWLLGFVARGTSASGSRGRWYRW</sequence>
<evidence type="ECO:0000313" key="2">
    <source>
        <dbReference type="EMBL" id="BFP43963.1"/>
    </source>
</evidence>
<keyword evidence="1" id="KW-1133">Transmembrane helix</keyword>
<keyword evidence="1" id="KW-0472">Membrane</keyword>
<organism evidence="2">
    <name type="scientific">Kitasatospora sp. CMC57</name>
    <dbReference type="NCBI Taxonomy" id="3231513"/>
    <lineage>
        <taxon>Bacteria</taxon>
        <taxon>Bacillati</taxon>
        <taxon>Actinomycetota</taxon>
        <taxon>Actinomycetes</taxon>
        <taxon>Kitasatosporales</taxon>
        <taxon>Streptomycetaceae</taxon>
        <taxon>Kitasatospora</taxon>
    </lineage>
</organism>
<gene>
    <name evidence="2" type="ORF">KCMC57_03310</name>
</gene>
<dbReference type="EMBL" id="AP035881">
    <property type="protein sequence ID" value="BFP43963.1"/>
    <property type="molecule type" value="Genomic_DNA"/>
</dbReference>
<name>A0AB33JMB1_9ACTN</name>
<keyword evidence="1" id="KW-0812">Transmembrane</keyword>
<evidence type="ECO:0008006" key="3">
    <source>
        <dbReference type="Google" id="ProtNLM"/>
    </source>
</evidence>
<proteinExistence type="predicted"/>
<dbReference type="RefSeq" id="WP_407986558.1">
    <property type="nucleotide sequence ID" value="NZ_AP035881.2"/>
</dbReference>